<name>A0A1H5U445_9PROT</name>
<sequence length="48" mass="5267">MRNLIVVMIGISIFGLSGCLSINSERAPETERVIVVPDDNEKKVKVVP</sequence>
<evidence type="ECO:0008006" key="3">
    <source>
        <dbReference type="Google" id="ProtNLM"/>
    </source>
</evidence>
<reference evidence="1 2" key="1">
    <citation type="submission" date="2016-10" db="EMBL/GenBank/DDBJ databases">
        <authorList>
            <person name="de Groot N.N."/>
        </authorList>
    </citation>
    <scope>NUCLEOTIDE SEQUENCE [LARGE SCALE GENOMIC DNA]</scope>
    <source>
        <strain evidence="1 2">Nm13</strain>
    </source>
</reference>
<gene>
    <name evidence="1" type="ORF">SAMN05216334_106127</name>
</gene>
<dbReference type="Proteomes" id="UP000236753">
    <property type="component" value="Unassembled WGS sequence"/>
</dbReference>
<dbReference type="PROSITE" id="PS51257">
    <property type="entry name" value="PROKAR_LIPOPROTEIN"/>
    <property type="match status" value="1"/>
</dbReference>
<dbReference type="AlphaFoldDB" id="A0A1H5U445"/>
<organism evidence="1 2">
    <name type="scientific">Nitrosomonas ureae</name>
    <dbReference type="NCBI Taxonomy" id="44577"/>
    <lineage>
        <taxon>Bacteria</taxon>
        <taxon>Pseudomonadati</taxon>
        <taxon>Pseudomonadota</taxon>
        <taxon>Betaproteobacteria</taxon>
        <taxon>Nitrosomonadales</taxon>
        <taxon>Nitrosomonadaceae</taxon>
        <taxon>Nitrosomonas</taxon>
    </lineage>
</organism>
<accession>A0A1H5U445</accession>
<proteinExistence type="predicted"/>
<dbReference type="EMBL" id="FNUX01000006">
    <property type="protein sequence ID" value="SEF69865.1"/>
    <property type="molecule type" value="Genomic_DNA"/>
</dbReference>
<evidence type="ECO:0000313" key="2">
    <source>
        <dbReference type="Proteomes" id="UP000236753"/>
    </source>
</evidence>
<protein>
    <recommendedName>
        <fullName evidence="3">Lipoprotein</fullName>
    </recommendedName>
</protein>
<evidence type="ECO:0000313" key="1">
    <source>
        <dbReference type="EMBL" id="SEF69865.1"/>
    </source>
</evidence>